<keyword evidence="5" id="KW-1185">Reference proteome</keyword>
<organism evidence="4 5">
    <name type="scientific">Cristinia sonorae</name>
    <dbReference type="NCBI Taxonomy" id="1940300"/>
    <lineage>
        <taxon>Eukaryota</taxon>
        <taxon>Fungi</taxon>
        <taxon>Dikarya</taxon>
        <taxon>Basidiomycota</taxon>
        <taxon>Agaricomycotina</taxon>
        <taxon>Agaricomycetes</taxon>
        <taxon>Agaricomycetidae</taxon>
        <taxon>Agaricales</taxon>
        <taxon>Pleurotineae</taxon>
        <taxon>Stephanosporaceae</taxon>
        <taxon>Cristinia</taxon>
    </lineage>
</organism>
<feature type="compositionally biased region" description="Basic residues" evidence="2">
    <location>
        <begin position="992"/>
        <end position="1006"/>
    </location>
</feature>
<dbReference type="Gene3D" id="3.40.50.10190">
    <property type="entry name" value="BRCT domain"/>
    <property type="match status" value="4"/>
</dbReference>
<dbReference type="GO" id="GO:0006270">
    <property type="term" value="P:DNA replication initiation"/>
    <property type="evidence" value="ECO:0007669"/>
    <property type="project" value="TreeGrafter"/>
</dbReference>
<dbReference type="SMART" id="SM00292">
    <property type="entry name" value="BRCT"/>
    <property type="match status" value="4"/>
</dbReference>
<feature type="compositionally biased region" description="Low complexity" evidence="2">
    <location>
        <begin position="22"/>
        <end position="35"/>
    </location>
</feature>
<dbReference type="InterPro" id="IPR036420">
    <property type="entry name" value="BRCT_dom_sf"/>
</dbReference>
<evidence type="ECO:0000256" key="2">
    <source>
        <dbReference type="SAM" id="MobiDB-lite"/>
    </source>
</evidence>
<evidence type="ECO:0000256" key="1">
    <source>
        <dbReference type="ARBA" id="ARBA00022737"/>
    </source>
</evidence>
<feature type="domain" description="BRCT" evidence="3">
    <location>
        <begin position="151"/>
        <end position="264"/>
    </location>
</feature>
<feature type="compositionally biased region" description="Basic residues" evidence="2">
    <location>
        <begin position="267"/>
        <end position="276"/>
    </location>
</feature>
<dbReference type="Pfam" id="PF12738">
    <property type="entry name" value="PTCB-BRCT"/>
    <property type="match status" value="1"/>
</dbReference>
<dbReference type="OrthoDB" id="251770at2759"/>
<evidence type="ECO:0000313" key="5">
    <source>
        <dbReference type="Proteomes" id="UP000813824"/>
    </source>
</evidence>
<feature type="domain" description="BRCT" evidence="3">
    <location>
        <begin position="596"/>
        <end position="660"/>
    </location>
</feature>
<dbReference type="GO" id="GO:0007095">
    <property type="term" value="P:mitotic G2 DNA damage checkpoint signaling"/>
    <property type="evidence" value="ECO:0007669"/>
    <property type="project" value="TreeGrafter"/>
</dbReference>
<dbReference type="PROSITE" id="PS50172">
    <property type="entry name" value="BRCT"/>
    <property type="match status" value="4"/>
</dbReference>
<evidence type="ECO:0000259" key="3">
    <source>
        <dbReference type="PROSITE" id="PS50172"/>
    </source>
</evidence>
<comment type="caution">
    <text evidence="4">The sequence shown here is derived from an EMBL/GenBank/DDBJ whole genome shotgun (WGS) entry which is preliminary data.</text>
</comment>
<dbReference type="EMBL" id="JAEVFJ010000026">
    <property type="protein sequence ID" value="KAH8094535.1"/>
    <property type="molecule type" value="Genomic_DNA"/>
</dbReference>
<feature type="domain" description="BRCT" evidence="3">
    <location>
        <begin position="492"/>
        <end position="581"/>
    </location>
</feature>
<sequence length="1006" mass="109920">MSYRRNKSAKVPNVKLRPAVPASSASSSNSRNGSSHMRRKDSGFDSDDDADMSTAYSADVCPRPFKGVLLCATGISDKTTLFKQAIELGAQSLSDLTDRVTHVIAEVPGSAKYKCALENGIPIMHPSWITESYKIWLRGDDVDFAQSVIKHRLPIFNDVYVTLTGISNIERRMEINKLITKHGGKYFKNLERPVKVTHVLCSREASEDNADALDGPWVAEQTDKMIYAHKFNDRGESDIKIVWEEWFWDCLEYGGRFNEDDYLVSKPRPKRKKRPRQPIVAAMPVERSIEPSSSNPHPEGALPAAPKPSFHTAEEEEETASVKRVPDVKLRIWGSIMGSRGFEVSGGKLVRSPSKSQTARPSLPPAPHPMDDDDGDNALPRLDDGPPGKKPAAGGSLLASFRRSKSFAPATKDTSTQQKAKQPFQRMATVPASSEDAFWGVPGGEVGPILAQGGADIPIASGSRAPASLAVAKESSFLVAGSSRAKSDGVPEKTGVFSGLTFRALGEARCASVKAAAEDAGGKLIDDSDAEVDYIIVRLVSGSKLFREEPDDSLRVKYRTECWLERCLYEERICGPDAHITFVPLSIETPIQGAEEVNLSFSGLEQSEGFWIRRLARALGISVAANFSRRTTHLLCPSKTGAKYEKALEWNIPVVDMSWVEAMARDGAILPESVQAGLPDDDDNLYQLAPPIQRIGEDPKGKGKAKETEFAMADITNNDALFPPDISPDQRRSRSRSVPLVPQEESNPDSLFGEPGPMLSNDPDPPSSPPLPPEDPATSPPRSRASSAELHSSPLKDQDVLPSLGRQPTLQEIREDMTNTRIPSSTSPSPIKIPPNAGNERAYGHSPLRISKEASKVLQDSITTLLGKRQPSEDDDTYGRGGKRARPLLRSKSRQDQPLAKSTAPPPAPDPFDDVLGDGDISMLVAEGAGLVVDDEQSMRVTYEDPNQNDERKRLLELLETQKKEIWEVEDDEEPVVVEKPVLNPKADGSKKGKGPTRRSSRVSGF</sequence>
<feature type="region of interest" description="Disordered" evidence="2">
    <location>
        <begin position="1"/>
        <end position="48"/>
    </location>
</feature>
<dbReference type="AlphaFoldDB" id="A0A8K0XMT9"/>
<dbReference type="CDD" id="cd17731">
    <property type="entry name" value="BRCT_TopBP1_rpt2_like"/>
    <property type="match status" value="2"/>
</dbReference>
<gene>
    <name evidence="4" type="ORF">BXZ70DRAFT_1072697</name>
</gene>
<reference evidence="4" key="1">
    <citation type="journal article" date="2021" name="New Phytol.">
        <title>Evolutionary innovations through gain and loss of genes in the ectomycorrhizal Boletales.</title>
        <authorList>
            <person name="Wu G."/>
            <person name="Miyauchi S."/>
            <person name="Morin E."/>
            <person name="Kuo A."/>
            <person name="Drula E."/>
            <person name="Varga T."/>
            <person name="Kohler A."/>
            <person name="Feng B."/>
            <person name="Cao Y."/>
            <person name="Lipzen A."/>
            <person name="Daum C."/>
            <person name="Hundley H."/>
            <person name="Pangilinan J."/>
            <person name="Johnson J."/>
            <person name="Barry K."/>
            <person name="LaButti K."/>
            <person name="Ng V."/>
            <person name="Ahrendt S."/>
            <person name="Min B."/>
            <person name="Choi I.G."/>
            <person name="Park H."/>
            <person name="Plett J.M."/>
            <person name="Magnuson J."/>
            <person name="Spatafora J.W."/>
            <person name="Nagy L.G."/>
            <person name="Henrissat B."/>
            <person name="Grigoriev I.V."/>
            <person name="Yang Z.L."/>
            <person name="Xu J."/>
            <person name="Martin F.M."/>
        </authorList>
    </citation>
    <scope>NUCLEOTIDE SEQUENCE</scope>
    <source>
        <strain evidence="4">KKN 215</strain>
    </source>
</reference>
<feature type="region of interest" description="Disordered" evidence="2">
    <location>
        <begin position="714"/>
        <end position="849"/>
    </location>
</feature>
<dbReference type="Pfam" id="PF00533">
    <property type="entry name" value="BRCT"/>
    <property type="match status" value="2"/>
</dbReference>
<dbReference type="CDD" id="cd00027">
    <property type="entry name" value="BRCT"/>
    <property type="match status" value="1"/>
</dbReference>
<feature type="region of interest" description="Disordered" evidence="2">
    <location>
        <begin position="343"/>
        <end position="395"/>
    </location>
</feature>
<feature type="region of interest" description="Disordered" evidence="2">
    <location>
        <begin position="266"/>
        <end position="322"/>
    </location>
</feature>
<dbReference type="SUPFAM" id="SSF52113">
    <property type="entry name" value="BRCT domain"/>
    <property type="match status" value="3"/>
</dbReference>
<feature type="domain" description="BRCT" evidence="3">
    <location>
        <begin position="60"/>
        <end position="134"/>
    </location>
</feature>
<dbReference type="InterPro" id="IPR001357">
    <property type="entry name" value="BRCT_dom"/>
</dbReference>
<dbReference type="InterPro" id="IPR059215">
    <property type="entry name" value="BRCT2_TopBP1-like"/>
</dbReference>
<feature type="region of interest" description="Disordered" evidence="2">
    <location>
        <begin position="971"/>
        <end position="1006"/>
    </location>
</feature>
<dbReference type="GO" id="GO:0033314">
    <property type="term" value="P:mitotic DNA replication checkpoint signaling"/>
    <property type="evidence" value="ECO:0007669"/>
    <property type="project" value="TreeGrafter"/>
</dbReference>
<dbReference type="Proteomes" id="UP000813824">
    <property type="component" value="Unassembled WGS sequence"/>
</dbReference>
<dbReference type="PANTHER" id="PTHR13561:SF20">
    <property type="entry name" value="DNA TOPOISOMERASE 2-BINDING PROTEIN 1"/>
    <property type="match status" value="1"/>
</dbReference>
<feature type="compositionally biased region" description="Pro residues" evidence="2">
    <location>
        <begin position="763"/>
        <end position="779"/>
    </location>
</feature>
<feature type="compositionally biased region" description="Basic residues" evidence="2">
    <location>
        <begin position="881"/>
        <end position="892"/>
    </location>
</feature>
<evidence type="ECO:0000313" key="4">
    <source>
        <dbReference type="EMBL" id="KAH8094535.1"/>
    </source>
</evidence>
<feature type="region of interest" description="Disordered" evidence="2">
    <location>
        <begin position="862"/>
        <end position="920"/>
    </location>
</feature>
<accession>A0A8K0XMT9</accession>
<proteinExistence type="predicted"/>
<name>A0A8K0XMT9_9AGAR</name>
<protein>
    <recommendedName>
        <fullName evidence="3">BRCT domain-containing protein</fullName>
    </recommendedName>
</protein>
<keyword evidence="1" id="KW-0677">Repeat</keyword>
<dbReference type="PANTHER" id="PTHR13561">
    <property type="entry name" value="DNA REPLICATION REGULATOR DPB11-RELATED"/>
    <property type="match status" value="1"/>
</dbReference>